<organism evidence="2 3">
    <name type="scientific">Legionella pneumophila</name>
    <dbReference type="NCBI Taxonomy" id="446"/>
    <lineage>
        <taxon>Bacteria</taxon>
        <taxon>Pseudomonadati</taxon>
        <taxon>Pseudomonadota</taxon>
        <taxon>Gammaproteobacteria</taxon>
        <taxon>Legionellales</taxon>
        <taxon>Legionellaceae</taxon>
        <taxon>Legionella</taxon>
    </lineage>
</organism>
<gene>
    <name evidence="2" type="ORF">NCTC12000_00413</name>
</gene>
<dbReference type="GO" id="GO:0007264">
    <property type="term" value="P:small GTPase-mediated signal transduction"/>
    <property type="evidence" value="ECO:0007669"/>
    <property type="project" value="InterPro"/>
</dbReference>
<name>A0A378K9N6_LEGPN</name>
<dbReference type="EMBL" id="UGOL01000001">
    <property type="protein sequence ID" value="STX78444.1"/>
    <property type="molecule type" value="Genomic_DNA"/>
</dbReference>
<dbReference type="InterPro" id="IPR001895">
    <property type="entry name" value="RASGEF_cat_dom"/>
</dbReference>
<dbReference type="AlphaFoldDB" id="A0A378K9N6"/>
<dbReference type="Gene3D" id="1.10.840.10">
    <property type="entry name" value="Ras guanine-nucleotide exchange factors catalytic domain"/>
    <property type="match status" value="1"/>
</dbReference>
<protein>
    <submittedName>
        <fullName evidence="2">Ras GEF</fullName>
    </submittedName>
</protein>
<evidence type="ECO:0000259" key="1">
    <source>
        <dbReference type="Pfam" id="PF00617"/>
    </source>
</evidence>
<dbReference type="Proteomes" id="UP000254631">
    <property type="component" value="Unassembled WGS sequence"/>
</dbReference>
<dbReference type="InterPro" id="IPR036964">
    <property type="entry name" value="RASGEF_cat_dom_sf"/>
</dbReference>
<dbReference type="Pfam" id="PF00617">
    <property type="entry name" value="RasGEF"/>
    <property type="match status" value="1"/>
</dbReference>
<dbReference type="SUPFAM" id="SSF48366">
    <property type="entry name" value="Ras GEF"/>
    <property type="match status" value="1"/>
</dbReference>
<dbReference type="GO" id="GO:0005085">
    <property type="term" value="F:guanyl-nucleotide exchange factor activity"/>
    <property type="evidence" value="ECO:0007669"/>
    <property type="project" value="InterPro"/>
</dbReference>
<proteinExistence type="predicted"/>
<evidence type="ECO:0000313" key="2">
    <source>
        <dbReference type="EMBL" id="STX78444.1"/>
    </source>
</evidence>
<reference evidence="2 3" key="1">
    <citation type="submission" date="2018-06" db="EMBL/GenBank/DDBJ databases">
        <authorList>
            <consortium name="Pathogen Informatics"/>
            <person name="Doyle S."/>
        </authorList>
    </citation>
    <scope>NUCLEOTIDE SEQUENCE [LARGE SCALE GENOMIC DNA]</scope>
    <source>
        <strain evidence="2 3">NCTC12000</strain>
    </source>
</reference>
<dbReference type="InterPro" id="IPR023578">
    <property type="entry name" value="Ras_GEF_dom_sf"/>
</dbReference>
<evidence type="ECO:0000313" key="3">
    <source>
        <dbReference type="Proteomes" id="UP000254631"/>
    </source>
</evidence>
<accession>A0A378K9N6</accession>
<sequence>MRAEQCNLKSFFVHSLKNKSNLLPLIACFNNREINMPKILDSNAYREMENELNNLFEQIYKHGKNDRTAITLQVQQFLDNLSESIRDHSRLLLTNIAREELIYFKEKKPGDSREKFQNIDKMSDYFNNLSALINFSVMQQEDPTLRVFYYDMYIQLMNFCYLKGDLFGAGAIYTGLIANNLPNSIDRKQLSSESRLIFKDCEEKFKRLFNLSTTYNEHTNLKRQFKTALIPALPSLLTVQIYTKDAYDNSVSDFERVQEKLRQLDIEHNRFLNQLQNDHSTWSKAYYDYMSNVYLPQSIFEYTTLLREYEELITTHGGPIAKQFHEDKNSEHLVSFVESTLLENQSDLKLSPFQNERIVEMLSEIDVVKSECSSPDVFDDISWKLREMNCTLVKAKSIGDYTSKIFANLDTPYMEENTDEDPKPVLVEELQTDDVYQLHHSGMKLIRELEQAIEDHKPKVIYHCSGEANYGFFKEARRRGRHLSPEPMDIEVMDVDVMDYDENDLRNQTVMITV</sequence>
<feature type="domain" description="Ras-GEF" evidence="1">
    <location>
        <begin position="92"/>
        <end position="251"/>
    </location>
</feature>